<dbReference type="InterPro" id="IPR002575">
    <property type="entry name" value="Aminoglycoside_PTrfase"/>
</dbReference>
<dbReference type="SUPFAM" id="SSF56112">
    <property type="entry name" value="Protein kinase-like (PK-like)"/>
    <property type="match status" value="1"/>
</dbReference>
<dbReference type="PANTHER" id="PTHR21310">
    <property type="entry name" value="AMINOGLYCOSIDE PHOSPHOTRANSFERASE-RELATED-RELATED"/>
    <property type="match status" value="1"/>
</dbReference>
<protein>
    <submittedName>
        <fullName evidence="3">Aminoglycoside phosphotransferase family protein</fullName>
    </submittedName>
</protein>
<dbReference type="Pfam" id="PF01636">
    <property type="entry name" value="APH"/>
    <property type="match status" value="1"/>
</dbReference>
<keyword evidence="4" id="KW-1185">Reference proteome</keyword>
<dbReference type="RefSeq" id="WP_344323511.1">
    <property type="nucleotide sequence ID" value="NZ_BAAASZ010000023.1"/>
</dbReference>
<comment type="caution">
    <text evidence="3">The sequence shown here is derived from an EMBL/GenBank/DDBJ whole genome shotgun (WGS) entry which is preliminary data.</text>
</comment>
<dbReference type="InterPro" id="IPR011009">
    <property type="entry name" value="Kinase-like_dom_sf"/>
</dbReference>
<proteinExistence type="predicted"/>
<dbReference type="Gene3D" id="3.30.200.20">
    <property type="entry name" value="Phosphorylase Kinase, domain 1"/>
    <property type="match status" value="1"/>
</dbReference>
<dbReference type="EMBL" id="BAAASZ010000023">
    <property type="protein sequence ID" value="GAA2446946.1"/>
    <property type="molecule type" value="Genomic_DNA"/>
</dbReference>
<dbReference type="InterPro" id="IPR051678">
    <property type="entry name" value="AGP_Transferase"/>
</dbReference>
<name>A0ABN3K5Q2_9ACTN</name>
<evidence type="ECO:0000313" key="3">
    <source>
        <dbReference type="EMBL" id="GAA2446946.1"/>
    </source>
</evidence>
<dbReference type="Gene3D" id="3.90.1200.10">
    <property type="match status" value="1"/>
</dbReference>
<gene>
    <name evidence="3" type="ORF">GCM10010405_32960</name>
</gene>
<feature type="domain" description="Aminoglycoside phosphotransferase" evidence="2">
    <location>
        <begin position="22"/>
        <end position="275"/>
    </location>
</feature>
<evidence type="ECO:0000313" key="4">
    <source>
        <dbReference type="Proteomes" id="UP001501638"/>
    </source>
</evidence>
<evidence type="ECO:0000256" key="1">
    <source>
        <dbReference type="SAM" id="MobiDB-lite"/>
    </source>
</evidence>
<dbReference type="Proteomes" id="UP001501638">
    <property type="component" value="Unassembled WGS sequence"/>
</dbReference>
<sequence length="343" mass="36892">MREVRPMLTAAGVPVDRVVRCESLSGGTYNTLHRIALSDGTELVLKVPPPATDRCLRYERGILRGEEVFHRRAAEAGVPVPRVLHADHDGTAGAGPFLLMSACAGVPWHAVAADLEAGERARLRGELGRLVARLHTVVGPAFGYPAESVAPLSPAWRPAFTAMVDAVLDDADRYAARLPRPVDRIRRLLHAASPALEEVTEPVLVHFDLWEGNVLLTGAPGARTIGGVVDGERMFWGDPLADFASLALLGDIEDDPAFLAGYASGGGRADFDATARTRMALYRAYLYLIMLVEVEPRRHPAEQRAWVRDHVAPHLEKALDALDAASAPDRRPGGSPPGASRSG</sequence>
<dbReference type="PANTHER" id="PTHR21310:SF15">
    <property type="entry name" value="AMINOGLYCOSIDE PHOSPHOTRANSFERASE DOMAIN-CONTAINING PROTEIN"/>
    <property type="match status" value="1"/>
</dbReference>
<evidence type="ECO:0000259" key="2">
    <source>
        <dbReference type="Pfam" id="PF01636"/>
    </source>
</evidence>
<feature type="region of interest" description="Disordered" evidence="1">
    <location>
        <begin position="321"/>
        <end position="343"/>
    </location>
</feature>
<reference evidence="3 4" key="1">
    <citation type="journal article" date="2019" name="Int. J. Syst. Evol. Microbiol.">
        <title>The Global Catalogue of Microorganisms (GCM) 10K type strain sequencing project: providing services to taxonomists for standard genome sequencing and annotation.</title>
        <authorList>
            <consortium name="The Broad Institute Genomics Platform"/>
            <consortium name="The Broad Institute Genome Sequencing Center for Infectious Disease"/>
            <person name="Wu L."/>
            <person name="Ma J."/>
        </authorList>
    </citation>
    <scope>NUCLEOTIDE SEQUENCE [LARGE SCALE GENOMIC DNA]</scope>
    <source>
        <strain evidence="3 4">JCM 6305</strain>
    </source>
</reference>
<organism evidence="3 4">
    <name type="scientific">Streptomyces macrosporus</name>
    <dbReference type="NCBI Taxonomy" id="44032"/>
    <lineage>
        <taxon>Bacteria</taxon>
        <taxon>Bacillati</taxon>
        <taxon>Actinomycetota</taxon>
        <taxon>Actinomycetes</taxon>
        <taxon>Kitasatosporales</taxon>
        <taxon>Streptomycetaceae</taxon>
        <taxon>Streptomyces</taxon>
    </lineage>
</organism>
<accession>A0ABN3K5Q2</accession>